<keyword evidence="2" id="KW-0378">Hydrolase</keyword>
<dbReference type="GO" id="GO:0016787">
    <property type="term" value="F:hydrolase activity"/>
    <property type="evidence" value="ECO:0007669"/>
    <property type="project" value="UniProtKB-KW"/>
</dbReference>
<reference evidence="2 3" key="1">
    <citation type="submission" date="2024-10" db="EMBL/GenBank/DDBJ databases">
        <title>The Natural Products Discovery Center: Release of the First 8490 Sequenced Strains for Exploring Actinobacteria Biosynthetic Diversity.</title>
        <authorList>
            <person name="Kalkreuter E."/>
            <person name="Kautsar S.A."/>
            <person name="Yang D."/>
            <person name="Bader C.D."/>
            <person name="Teijaro C.N."/>
            <person name="Fluegel L."/>
            <person name="Davis C.M."/>
            <person name="Simpson J.R."/>
            <person name="Lauterbach L."/>
            <person name="Steele A.D."/>
            <person name="Gui C."/>
            <person name="Meng S."/>
            <person name="Li G."/>
            <person name="Viehrig K."/>
            <person name="Ye F."/>
            <person name="Su P."/>
            <person name="Kiefer A.F."/>
            <person name="Nichols A."/>
            <person name="Cepeda A.J."/>
            <person name="Yan W."/>
            <person name="Fan B."/>
            <person name="Jiang Y."/>
            <person name="Adhikari A."/>
            <person name="Zheng C.-J."/>
            <person name="Schuster L."/>
            <person name="Cowan T.M."/>
            <person name="Smanski M.J."/>
            <person name="Chevrette M.G."/>
            <person name="De Carvalho L.P.S."/>
            <person name="Shen B."/>
        </authorList>
    </citation>
    <scope>NUCLEOTIDE SEQUENCE [LARGE SCALE GENOMIC DNA]</scope>
    <source>
        <strain evidence="2 3">NPDC049503</strain>
    </source>
</reference>
<comment type="similarity">
    <text evidence="1">Belongs to the RutC family.</text>
</comment>
<dbReference type="PANTHER" id="PTHR11803">
    <property type="entry name" value="2-IMINOBUTANOATE/2-IMINOPROPANOATE DEAMINASE RIDA"/>
    <property type="match status" value="1"/>
</dbReference>
<evidence type="ECO:0000256" key="1">
    <source>
        <dbReference type="ARBA" id="ARBA00010552"/>
    </source>
</evidence>
<evidence type="ECO:0000313" key="2">
    <source>
        <dbReference type="EMBL" id="MFI7441232.1"/>
    </source>
</evidence>
<dbReference type="InterPro" id="IPR006175">
    <property type="entry name" value="YjgF/YER057c/UK114"/>
</dbReference>
<organism evidence="2 3">
    <name type="scientific">Nonomuraea indica</name>
    <dbReference type="NCBI Taxonomy" id="1581193"/>
    <lineage>
        <taxon>Bacteria</taxon>
        <taxon>Bacillati</taxon>
        <taxon>Actinomycetota</taxon>
        <taxon>Actinomycetes</taxon>
        <taxon>Streptosporangiales</taxon>
        <taxon>Streptosporangiaceae</taxon>
        <taxon>Nonomuraea</taxon>
    </lineage>
</organism>
<protein>
    <submittedName>
        <fullName evidence="2">RidA family protein</fullName>
        <ecNumber evidence="2">3.5.-.-</ecNumber>
    </submittedName>
</protein>
<evidence type="ECO:0000313" key="3">
    <source>
        <dbReference type="Proteomes" id="UP001612928"/>
    </source>
</evidence>
<dbReference type="InterPro" id="IPR035959">
    <property type="entry name" value="RutC-like_sf"/>
</dbReference>
<dbReference type="PANTHER" id="PTHR11803:SF58">
    <property type="entry name" value="PROTEIN HMF1-RELATED"/>
    <property type="match status" value="1"/>
</dbReference>
<dbReference type="Gene3D" id="3.30.1330.40">
    <property type="entry name" value="RutC-like"/>
    <property type="match status" value="1"/>
</dbReference>
<proteinExistence type="inferred from homology"/>
<name>A0ABW8A571_9ACTN</name>
<dbReference type="Pfam" id="PF01042">
    <property type="entry name" value="Ribonuc_L-PSP"/>
    <property type="match status" value="1"/>
</dbReference>
<comment type="caution">
    <text evidence="2">The sequence shown here is derived from an EMBL/GenBank/DDBJ whole genome shotgun (WGS) entry which is preliminary data.</text>
</comment>
<dbReference type="Proteomes" id="UP001612928">
    <property type="component" value="Unassembled WGS sequence"/>
</dbReference>
<dbReference type="EC" id="3.5.-.-" evidence="2"/>
<dbReference type="EMBL" id="JBITMB010000003">
    <property type="protein sequence ID" value="MFI7441232.1"/>
    <property type="molecule type" value="Genomic_DNA"/>
</dbReference>
<accession>A0ABW8A571</accession>
<dbReference type="RefSeq" id="WP_397021056.1">
    <property type="nucleotide sequence ID" value="NZ_JBITMB010000003.1"/>
</dbReference>
<sequence length="141" mass="14716">MIHRWSPAGVGAPVAQYSHLASVPASHGLLFISGQVGVREDGVLSGPDAESQTRQAFANIGALLAAAGAEPRHLVKLFTMVAGTEHLPGCRAARTEVFKDWFPDRGWPAHSLIVVSALAAPEIVVEVEAVAAIPPAAEPRA</sequence>
<dbReference type="CDD" id="cd00448">
    <property type="entry name" value="YjgF_YER057c_UK114_family"/>
    <property type="match status" value="1"/>
</dbReference>
<keyword evidence="3" id="KW-1185">Reference proteome</keyword>
<gene>
    <name evidence="2" type="ORF">ACIBP5_14850</name>
</gene>
<dbReference type="SUPFAM" id="SSF55298">
    <property type="entry name" value="YjgF-like"/>
    <property type="match status" value="1"/>
</dbReference>